<dbReference type="EMBL" id="RJJD01000015">
    <property type="protein sequence ID" value="RNI23476.1"/>
    <property type="molecule type" value="Genomic_DNA"/>
</dbReference>
<feature type="domain" description="DUF4136" evidence="1">
    <location>
        <begin position="47"/>
        <end position="212"/>
    </location>
</feature>
<dbReference type="OrthoDB" id="5432251at2"/>
<accession>A0A3M9MD46</accession>
<evidence type="ECO:0000259" key="1">
    <source>
        <dbReference type="Pfam" id="PF13590"/>
    </source>
</evidence>
<dbReference type="InterPro" id="IPR025411">
    <property type="entry name" value="DUF4136"/>
</dbReference>
<proteinExistence type="predicted"/>
<keyword evidence="3" id="KW-1185">Reference proteome</keyword>
<dbReference type="Pfam" id="PF13590">
    <property type="entry name" value="DUF4136"/>
    <property type="match status" value="1"/>
</dbReference>
<evidence type="ECO:0000313" key="2">
    <source>
        <dbReference type="EMBL" id="RNI23476.1"/>
    </source>
</evidence>
<protein>
    <submittedName>
        <fullName evidence="2">DUF4136 domain-containing protein</fullName>
    </submittedName>
</protein>
<reference evidence="2 3" key="1">
    <citation type="submission" date="2018-11" db="EMBL/GenBank/DDBJ databases">
        <title>Rufibacter latericius sp. nov., isolated from water in Baiyang Lake.</title>
        <authorList>
            <person name="Yang Y."/>
        </authorList>
    </citation>
    <scope>NUCLEOTIDE SEQUENCE [LARGE SCALE GENOMIC DNA]</scope>
    <source>
        <strain evidence="2 3">R-22-1c-1</strain>
    </source>
</reference>
<dbReference type="Gene3D" id="3.30.160.670">
    <property type="match status" value="1"/>
</dbReference>
<evidence type="ECO:0000313" key="3">
    <source>
        <dbReference type="Proteomes" id="UP000272117"/>
    </source>
</evidence>
<name>A0A3M9MD46_9BACT</name>
<dbReference type="AlphaFoldDB" id="A0A3M9MD46"/>
<sequence>MFFSYSFTTLKLYKSMKPFNKIAKLITGVMMGLLVLGFTGCATTYNVTTDFDKGTNFQAYKTWRWYQDQPVAKDSTNRRYTTFLDKRVKNAVEAEMQRRGFQKASASDKPDMLLAYDFTIENQQRLNPNFVSVPSIGYGYWYGYRYAYTYNRLYNTTTLQDYQQGTLILDVVDAKSNELIWRGSSETAASERSLTDEKVQQIVSSILAKFPPQEQERATARR</sequence>
<dbReference type="Proteomes" id="UP000272117">
    <property type="component" value="Unassembled WGS sequence"/>
</dbReference>
<organism evidence="2 3">
    <name type="scientific">Rufibacter latericius</name>
    <dbReference type="NCBI Taxonomy" id="2487040"/>
    <lineage>
        <taxon>Bacteria</taxon>
        <taxon>Pseudomonadati</taxon>
        <taxon>Bacteroidota</taxon>
        <taxon>Cytophagia</taxon>
        <taxon>Cytophagales</taxon>
        <taxon>Hymenobacteraceae</taxon>
        <taxon>Rufibacter</taxon>
    </lineage>
</organism>
<comment type="caution">
    <text evidence="2">The sequence shown here is derived from an EMBL/GenBank/DDBJ whole genome shotgun (WGS) entry which is preliminary data.</text>
</comment>
<gene>
    <name evidence="2" type="ORF">EFB08_18230</name>
</gene>